<evidence type="ECO:0000313" key="2">
    <source>
        <dbReference type="Proteomes" id="UP000265520"/>
    </source>
</evidence>
<dbReference type="EMBL" id="LXQA010250686">
    <property type="protein sequence ID" value="MCI37986.1"/>
    <property type="molecule type" value="Genomic_DNA"/>
</dbReference>
<comment type="caution">
    <text evidence="1">The sequence shown here is derived from an EMBL/GenBank/DDBJ whole genome shotgun (WGS) entry which is preliminary data.</text>
</comment>
<reference evidence="1 2" key="1">
    <citation type="journal article" date="2018" name="Front. Plant Sci.">
        <title>Red Clover (Trifolium pratense) and Zigzag Clover (T. medium) - A Picture of Genomic Similarities and Differences.</title>
        <authorList>
            <person name="Dluhosova J."/>
            <person name="Istvanek J."/>
            <person name="Nedelnik J."/>
            <person name="Repkova J."/>
        </authorList>
    </citation>
    <scope>NUCLEOTIDE SEQUENCE [LARGE SCALE GENOMIC DNA]</scope>
    <source>
        <strain evidence="2">cv. 10/8</strain>
        <tissue evidence="1">Leaf</tissue>
    </source>
</reference>
<dbReference type="AlphaFoldDB" id="A0A392RQZ9"/>
<sequence length="108" mass="13112">EDSQPKPLIKRFEHIWLKDDTSHQIIKEEWDKTEGNTQTKLLKVFEKIYKWGNEKYGNVPRQITKVQHQIQELKDTIPTKGDLEQIKKLEYKLDDLIKHEEEWWAQRA</sequence>
<keyword evidence="2" id="KW-1185">Reference proteome</keyword>
<protein>
    <submittedName>
        <fullName evidence="1">Uncharacterized protein</fullName>
    </submittedName>
</protein>
<feature type="non-terminal residue" evidence="1">
    <location>
        <position position="108"/>
    </location>
</feature>
<name>A0A392RQZ9_9FABA</name>
<organism evidence="1 2">
    <name type="scientific">Trifolium medium</name>
    <dbReference type="NCBI Taxonomy" id="97028"/>
    <lineage>
        <taxon>Eukaryota</taxon>
        <taxon>Viridiplantae</taxon>
        <taxon>Streptophyta</taxon>
        <taxon>Embryophyta</taxon>
        <taxon>Tracheophyta</taxon>
        <taxon>Spermatophyta</taxon>
        <taxon>Magnoliopsida</taxon>
        <taxon>eudicotyledons</taxon>
        <taxon>Gunneridae</taxon>
        <taxon>Pentapetalae</taxon>
        <taxon>rosids</taxon>
        <taxon>fabids</taxon>
        <taxon>Fabales</taxon>
        <taxon>Fabaceae</taxon>
        <taxon>Papilionoideae</taxon>
        <taxon>50 kb inversion clade</taxon>
        <taxon>NPAAA clade</taxon>
        <taxon>Hologalegina</taxon>
        <taxon>IRL clade</taxon>
        <taxon>Trifolieae</taxon>
        <taxon>Trifolium</taxon>
    </lineage>
</organism>
<dbReference type="Proteomes" id="UP000265520">
    <property type="component" value="Unassembled WGS sequence"/>
</dbReference>
<accession>A0A392RQZ9</accession>
<feature type="non-terminal residue" evidence="1">
    <location>
        <position position="1"/>
    </location>
</feature>
<evidence type="ECO:0000313" key="1">
    <source>
        <dbReference type="EMBL" id="MCI37986.1"/>
    </source>
</evidence>
<proteinExistence type="predicted"/>